<dbReference type="Proteomes" id="UP000438429">
    <property type="component" value="Unassembled WGS sequence"/>
</dbReference>
<reference evidence="2 3" key="1">
    <citation type="submission" date="2019-06" db="EMBL/GenBank/DDBJ databases">
        <title>Draft genomes of female and male turbot (Scophthalmus maximus).</title>
        <authorList>
            <person name="Xu H."/>
            <person name="Xu X.-W."/>
            <person name="Shao C."/>
            <person name="Chen S."/>
        </authorList>
    </citation>
    <scope>NUCLEOTIDE SEQUENCE [LARGE SCALE GENOMIC DNA]</scope>
    <source>
        <strain evidence="2">Ysfricsl-2016a</strain>
        <tissue evidence="2">Blood</tissue>
    </source>
</reference>
<name>A0A6A4SC54_SCOMX</name>
<gene>
    <name evidence="2" type="ORF">F2P81_018415</name>
</gene>
<feature type="region of interest" description="Disordered" evidence="1">
    <location>
        <begin position="1"/>
        <end position="39"/>
    </location>
</feature>
<dbReference type="EMBL" id="VEVO01000016">
    <property type="protein sequence ID" value="KAF0029310.1"/>
    <property type="molecule type" value="Genomic_DNA"/>
</dbReference>
<proteinExistence type="predicted"/>
<feature type="compositionally biased region" description="Polar residues" evidence="1">
    <location>
        <begin position="1"/>
        <end position="29"/>
    </location>
</feature>
<evidence type="ECO:0000313" key="3">
    <source>
        <dbReference type="Proteomes" id="UP000438429"/>
    </source>
</evidence>
<feature type="region of interest" description="Disordered" evidence="1">
    <location>
        <begin position="146"/>
        <end position="176"/>
    </location>
</feature>
<organism evidence="2 3">
    <name type="scientific">Scophthalmus maximus</name>
    <name type="common">Turbot</name>
    <name type="synonym">Psetta maxima</name>
    <dbReference type="NCBI Taxonomy" id="52904"/>
    <lineage>
        <taxon>Eukaryota</taxon>
        <taxon>Metazoa</taxon>
        <taxon>Chordata</taxon>
        <taxon>Craniata</taxon>
        <taxon>Vertebrata</taxon>
        <taxon>Euteleostomi</taxon>
        <taxon>Actinopterygii</taxon>
        <taxon>Neopterygii</taxon>
        <taxon>Teleostei</taxon>
        <taxon>Neoteleostei</taxon>
        <taxon>Acanthomorphata</taxon>
        <taxon>Carangaria</taxon>
        <taxon>Pleuronectiformes</taxon>
        <taxon>Pleuronectoidei</taxon>
        <taxon>Scophthalmidae</taxon>
        <taxon>Scophthalmus</taxon>
    </lineage>
</organism>
<comment type="caution">
    <text evidence="2">The sequence shown here is derived from an EMBL/GenBank/DDBJ whole genome shotgun (WGS) entry which is preliminary data.</text>
</comment>
<feature type="compositionally biased region" description="Low complexity" evidence="1">
    <location>
        <begin position="146"/>
        <end position="156"/>
    </location>
</feature>
<accession>A0A6A4SC54</accession>
<dbReference type="AlphaFoldDB" id="A0A6A4SC54"/>
<evidence type="ECO:0000256" key="1">
    <source>
        <dbReference type="SAM" id="MobiDB-lite"/>
    </source>
</evidence>
<sequence length="201" mass="23239">MGGTGNQRTGKTNQKQNKAENSPETTSESEAGRQDHNERLRVRLATITKDVKDLKQEIRHKLITLKDELKKEINTLPQEIERKLTDNINELQTQKATQAEAQVRIAELEEWKIDAGEVMMEMLEQTRQMQEKYDRDTVFPIGMQQTSSSTDLLSDSPSWPEEILRDEDNNNSSETRWKRKRKHRGCHGGLRLIDHLCPVSC</sequence>
<protein>
    <submittedName>
        <fullName evidence="2">Uncharacterized protein</fullName>
    </submittedName>
</protein>
<evidence type="ECO:0000313" key="2">
    <source>
        <dbReference type="EMBL" id="KAF0029310.1"/>
    </source>
</evidence>
<feature type="compositionally biased region" description="Basic and acidic residues" evidence="1">
    <location>
        <begin position="30"/>
        <end position="39"/>
    </location>
</feature>